<evidence type="ECO:0000256" key="6">
    <source>
        <dbReference type="ARBA" id="ARBA00023295"/>
    </source>
</evidence>
<evidence type="ECO:0000256" key="4">
    <source>
        <dbReference type="ARBA" id="ARBA00022525"/>
    </source>
</evidence>
<evidence type="ECO:0000313" key="10">
    <source>
        <dbReference type="EMBL" id="KAF7825315.1"/>
    </source>
</evidence>
<accession>A0A834TNX9</accession>
<organism evidence="10 11">
    <name type="scientific">Senna tora</name>
    <dbReference type="NCBI Taxonomy" id="362788"/>
    <lineage>
        <taxon>Eukaryota</taxon>
        <taxon>Viridiplantae</taxon>
        <taxon>Streptophyta</taxon>
        <taxon>Embryophyta</taxon>
        <taxon>Tracheophyta</taxon>
        <taxon>Spermatophyta</taxon>
        <taxon>Magnoliopsida</taxon>
        <taxon>eudicotyledons</taxon>
        <taxon>Gunneridae</taxon>
        <taxon>Pentapetalae</taxon>
        <taxon>rosids</taxon>
        <taxon>fabids</taxon>
        <taxon>Fabales</taxon>
        <taxon>Fabaceae</taxon>
        <taxon>Caesalpinioideae</taxon>
        <taxon>Cassia clade</taxon>
        <taxon>Senna</taxon>
    </lineage>
</organism>
<dbReference type="Pfam" id="PF00295">
    <property type="entry name" value="Glyco_hydro_28"/>
    <property type="match status" value="1"/>
</dbReference>
<name>A0A834TNX9_9FABA</name>
<dbReference type="EMBL" id="JAAIUW010000006">
    <property type="protein sequence ID" value="KAF7825315.1"/>
    <property type="molecule type" value="Genomic_DNA"/>
</dbReference>
<comment type="similarity">
    <text evidence="2 9">Belongs to the glycosyl hydrolase 28 family.</text>
</comment>
<dbReference type="InterPro" id="IPR000743">
    <property type="entry name" value="Glyco_hydro_28"/>
</dbReference>
<evidence type="ECO:0000256" key="7">
    <source>
        <dbReference type="ARBA" id="ARBA00023316"/>
    </source>
</evidence>
<dbReference type="InterPro" id="IPR011050">
    <property type="entry name" value="Pectin_lyase_fold/virulence"/>
</dbReference>
<evidence type="ECO:0000256" key="2">
    <source>
        <dbReference type="ARBA" id="ARBA00008834"/>
    </source>
</evidence>
<evidence type="ECO:0000256" key="5">
    <source>
        <dbReference type="ARBA" id="ARBA00022801"/>
    </source>
</evidence>
<dbReference type="InterPro" id="IPR012334">
    <property type="entry name" value="Pectin_lyas_fold"/>
</dbReference>
<keyword evidence="6 9" id="KW-0326">Glycosidase</keyword>
<reference evidence="10" key="1">
    <citation type="submission" date="2020-09" db="EMBL/GenBank/DDBJ databases">
        <title>Genome-Enabled Discovery of Anthraquinone Biosynthesis in Senna tora.</title>
        <authorList>
            <person name="Kang S.-H."/>
            <person name="Pandey R.P."/>
            <person name="Lee C.-M."/>
            <person name="Sim J.-S."/>
            <person name="Jeong J.-T."/>
            <person name="Choi B.-S."/>
            <person name="Jung M."/>
            <person name="Ginzburg D."/>
            <person name="Zhao K."/>
            <person name="Won S.Y."/>
            <person name="Oh T.-J."/>
            <person name="Yu Y."/>
            <person name="Kim N.-H."/>
            <person name="Lee O.R."/>
            <person name="Lee T.-H."/>
            <person name="Bashyal P."/>
            <person name="Kim T.-S."/>
            <person name="Lee W.-H."/>
            <person name="Kawkins C."/>
            <person name="Kim C.-K."/>
            <person name="Kim J.S."/>
            <person name="Ahn B.O."/>
            <person name="Rhee S.Y."/>
            <person name="Sohng J.K."/>
        </authorList>
    </citation>
    <scope>NUCLEOTIDE SEQUENCE</scope>
    <source>
        <tissue evidence="10">Leaf</tissue>
    </source>
</reference>
<dbReference type="AlphaFoldDB" id="A0A834TNX9"/>
<keyword evidence="11" id="KW-1185">Reference proteome</keyword>
<keyword evidence="7" id="KW-0961">Cell wall biogenesis/degradation</keyword>
<evidence type="ECO:0000256" key="3">
    <source>
        <dbReference type="ARBA" id="ARBA00022512"/>
    </source>
</evidence>
<dbReference type="OrthoDB" id="187139at2759"/>
<keyword evidence="4" id="KW-0964">Secreted</keyword>
<evidence type="ECO:0000313" key="11">
    <source>
        <dbReference type="Proteomes" id="UP000634136"/>
    </source>
</evidence>
<dbReference type="PANTHER" id="PTHR31375">
    <property type="match status" value="1"/>
</dbReference>
<evidence type="ECO:0000256" key="1">
    <source>
        <dbReference type="ARBA" id="ARBA00004191"/>
    </source>
</evidence>
<comment type="caution">
    <text evidence="10">The sequence shown here is derived from an EMBL/GenBank/DDBJ whole genome shotgun (WGS) entry which is preliminary data.</text>
</comment>
<comment type="subcellular location">
    <subcellularLocation>
        <location evidence="1">Secreted</location>
        <location evidence="1">Cell wall</location>
    </subcellularLocation>
</comment>
<dbReference type="Gene3D" id="2.160.20.10">
    <property type="entry name" value="Single-stranded right-handed beta-helix, Pectin lyase-like"/>
    <property type="match status" value="1"/>
</dbReference>
<dbReference type="GO" id="GO:0071555">
    <property type="term" value="P:cell wall organization"/>
    <property type="evidence" value="ECO:0007669"/>
    <property type="project" value="UniProtKB-KW"/>
</dbReference>
<dbReference type="PROSITE" id="PS00502">
    <property type="entry name" value="POLYGALACTURONASE"/>
    <property type="match status" value="1"/>
</dbReference>
<dbReference type="GO" id="GO:0005975">
    <property type="term" value="P:carbohydrate metabolic process"/>
    <property type="evidence" value="ECO:0007669"/>
    <property type="project" value="InterPro"/>
</dbReference>
<keyword evidence="3" id="KW-0134">Cell wall</keyword>
<gene>
    <name evidence="10" type="ORF">G2W53_016479</name>
</gene>
<dbReference type="GO" id="GO:0004650">
    <property type="term" value="F:polygalacturonase activity"/>
    <property type="evidence" value="ECO:0007669"/>
    <property type="project" value="InterPro"/>
</dbReference>
<sequence>MVNPVIFEGPCIGCMDFQIKGVLKASTDPSFIFVENWINFRYVHNLAIFGGGQLDGQGQVAWPYNGCHKNPNCRLLSTSMRFDFITNGIVHDIKSINSKSGHFILFGCENINMTKVKISAPSDSPNTDGIKISNSYGIRIRNVNIGTGDDCIAMISGTRKVRISRVTCGPGHGISVGSLGKDDGEEDVEDIVVRNCTFYGTSDGLRIKTWAAPLSKPLKASNLVYDDVVFYNVGNPIIIDQQYCPHPPCMGQVS</sequence>
<keyword evidence="5 9" id="KW-0378">Hydrolase</keyword>
<dbReference type="InterPro" id="IPR006626">
    <property type="entry name" value="PbH1"/>
</dbReference>
<dbReference type="SMART" id="SM00710">
    <property type="entry name" value="PbH1"/>
    <property type="match status" value="4"/>
</dbReference>
<protein>
    <submittedName>
        <fullName evidence="10">Exopolygalacturonase-like</fullName>
    </submittedName>
</protein>
<evidence type="ECO:0000256" key="8">
    <source>
        <dbReference type="PROSITE-ProRule" id="PRU10052"/>
    </source>
</evidence>
<dbReference type="SUPFAM" id="SSF51126">
    <property type="entry name" value="Pectin lyase-like"/>
    <property type="match status" value="1"/>
</dbReference>
<feature type="active site" evidence="8">
    <location>
        <position position="172"/>
    </location>
</feature>
<evidence type="ECO:0000256" key="9">
    <source>
        <dbReference type="RuleBase" id="RU361169"/>
    </source>
</evidence>
<dbReference type="Proteomes" id="UP000634136">
    <property type="component" value="Unassembled WGS sequence"/>
</dbReference>
<proteinExistence type="inferred from homology"/>